<evidence type="ECO:0000313" key="1">
    <source>
        <dbReference type="EMBL" id="TBU81623.1"/>
    </source>
</evidence>
<organism evidence="1 2">
    <name type="scientific">Phytopseudomonas daroniae</name>
    <dbReference type="NCBI Taxonomy" id="2487519"/>
    <lineage>
        <taxon>Bacteria</taxon>
        <taxon>Pseudomonadati</taxon>
        <taxon>Pseudomonadota</taxon>
        <taxon>Gammaproteobacteria</taxon>
        <taxon>Pseudomonadales</taxon>
        <taxon>Pseudomonadaceae</taxon>
        <taxon>Phytopseudomonas</taxon>
    </lineage>
</organism>
<accession>A0A4Q9QNY4</accession>
<dbReference type="RefSeq" id="WP_131179419.1">
    <property type="nucleotide sequence ID" value="NZ_QJUI01000005.1"/>
</dbReference>
<proteinExistence type="predicted"/>
<protein>
    <submittedName>
        <fullName evidence="1">Uncharacterized protein</fullName>
    </submittedName>
</protein>
<name>A0A4Q9QNY4_9GAMM</name>
<comment type="caution">
    <text evidence="1">The sequence shown here is derived from an EMBL/GenBank/DDBJ whole genome shotgun (WGS) entry which is preliminary data.</text>
</comment>
<dbReference type="EMBL" id="QJUI01000005">
    <property type="protein sequence ID" value="TBU81623.1"/>
    <property type="molecule type" value="Genomic_DNA"/>
</dbReference>
<evidence type="ECO:0000313" key="2">
    <source>
        <dbReference type="Proteomes" id="UP000292302"/>
    </source>
</evidence>
<dbReference type="AlphaFoldDB" id="A0A4Q9QNY4"/>
<dbReference type="Proteomes" id="UP000292302">
    <property type="component" value="Unassembled WGS sequence"/>
</dbReference>
<keyword evidence="2" id="KW-1185">Reference proteome</keyword>
<reference evidence="1 2" key="1">
    <citation type="submission" date="2018-06" db="EMBL/GenBank/DDBJ databases">
        <title>Three novel Pseudomonas species isolated from symptomatic oak.</title>
        <authorList>
            <person name="Bueno-Gonzalez V."/>
            <person name="Brady C."/>
        </authorList>
    </citation>
    <scope>NUCLEOTIDE SEQUENCE [LARGE SCALE GENOMIC DNA]</scope>
    <source>
        <strain evidence="1 2">P9A</strain>
    </source>
</reference>
<sequence length="143" mass="15484">MDFNRAQAKITVAKLIELAYSTDKGLTTRIMAKKGSATLVVDQEGNAILSGSAGVLRFSGSPVLASIGIHMKRISVSFVNRDGGKIGYNAAFNLEVISVTVMDEFDLEALITACSGLLCQAARVMKGRHKAYERELERIMMGR</sequence>
<gene>
    <name evidence="1" type="ORF">DNK06_07555</name>
</gene>
<dbReference type="OrthoDB" id="6198235at2"/>